<evidence type="ECO:0000259" key="14">
    <source>
        <dbReference type="PROSITE" id="PS50939"/>
    </source>
</evidence>
<dbReference type="GO" id="GO:0016020">
    <property type="term" value="C:membrane"/>
    <property type="evidence" value="ECO:0007669"/>
    <property type="project" value="UniProtKB-SubCell"/>
</dbReference>
<evidence type="ECO:0000256" key="12">
    <source>
        <dbReference type="SAM" id="SignalP"/>
    </source>
</evidence>
<reference evidence="16" key="1">
    <citation type="submission" date="2022-01" db="UniProtKB">
        <authorList>
            <consortium name="EnsemblMetazoa"/>
        </authorList>
    </citation>
    <scope>IDENTIFICATION</scope>
</reference>
<feature type="domain" description="Reelin" evidence="15">
    <location>
        <begin position="5"/>
        <end position="167"/>
    </location>
</feature>
<dbReference type="EnsemblMetazoa" id="XM_014389577.2">
    <property type="protein sequence ID" value="XP_014245063.1"/>
    <property type="gene ID" value="LOC106664135"/>
</dbReference>
<evidence type="ECO:0000259" key="15">
    <source>
        <dbReference type="PROSITE" id="PS51019"/>
    </source>
</evidence>
<keyword evidence="4" id="KW-0813">Transport</keyword>
<feature type="domain" description="Cytochrome b561" evidence="14">
    <location>
        <begin position="503"/>
        <end position="704"/>
    </location>
</feature>
<dbReference type="CDD" id="cd08760">
    <property type="entry name" value="Cyt_b561_FRRS1_like"/>
    <property type="match status" value="1"/>
</dbReference>
<evidence type="ECO:0000256" key="3">
    <source>
        <dbReference type="ARBA" id="ARBA00009195"/>
    </source>
</evidence>
<evidence type="ECO:0000256" key="11">
    <source>
        <dbReference type="SAM" id="Phobius"/>
    </source>
</evidence>
<dbReference type="AlphaFoldDB" id="A0A8I6RFA0"/>
<feature type="chain" id="PRO_5035248651" description="Ferric-chelate reductase 1 homolog" evidence="12">
    <location>
        <begin position="19"/>
        <end position="784"/>
    </location>
</feature>
<protein>
    <recommendedName>
        <fullName evidence="18">Ferric-chelate reductase 1 homolog</fullName>
    </recommendedName>
</protein>
<dbReference type="CDD" id="cd08544">
    <property type="entry name" value="Reeler"/>
    <property type="match status" value="1"/>
</dbReference>
<keyword evidence="7 11" id="KW-1133">Transmembrane helix</keyword>
<dbReference type="Pfam" id="PF02014">
    <property type="entry name" value="Reeler"/>
    <property type="match status" value="1"/>
</dbReference>
<dbReference type="PANTHER" id="PTHR46902">
    <property type="entry name" value="DOMON DOMAIN-CONTAINING PROTEIN FRRS1L"/>
    <property type="match status" value="1"/>
</dbReference>
<dbReference type="GO" id="GO:0099072">
    <property type="term" value="P:regulation of postsynaptic membrane neurotransmitter receptor levels"/>
    <property type="evidence" value="ECO:0007669"/>
    <property type="project" value="TreeGrafter"/>
</dbReference>
<organism evidence="16 17">
    <name type="scientific">Cimex lectularius</name>
    <name type="common">Bed bug</name>
    <name type="synonym">Acanthia lectularia</name>
    <dbReference type="NCBI Taxonomy" id="79782"/>
    <lineage>
        <taxon>Eukaryota</taxon>
        <taxon>Metazoa</taxon>
        <taxon>Ecdysozoa</taxon>
        <taxon>Arthropoda</taxon>
        <taxon>Hexapoda</taxon>
        <taxon>Insecta</taxon>
        <taxon>Pterygota</taxon>
        <taxon>Neoptera</taxon>
        <taxon>Paraneoptera</taxon>
        <taxon>Hemiptera</taxon>
        <taxon>Heteroptera</taxon>
        <taxon>Panheteroptera</taxon>
        <taxon>Cimicomorpha</taxon>
        <taxon>Cimicidae</taxon>
        <taxon>Cimex</taxon>
    </lineage>
</organism>
<dbReference type="GO" id="GO:1900449">
    <property type="term" value="P:regulation of glutamate receptor signaling pathway"/>
    <property type="evidence" value="ECO:0007669"/>
    <property type="project" value="InterPro"/>
</dbReference>
<dbReference type="InterPro" id="IPR042789">
    <property type="entry name" value="FRRS1L"/>
</dbReference>
<dbReference type="InterPro" id="IPR042307">
    <property type="entry name" value="Reeler_sf"/>
</dbReference>
<evidence type="ECO:0000256" key="2">
    <source>
        <dbReference type="ARBA" id="ARBA00004141"/>
    </source>
</evidence>
<dbReference type="SMART" id="SM00664">
    <property type="entry name" value="DoH"/>
    <property type="match status" value="2"/>
</dbReference>
<feature type="transmembrane region" description="Helical" evidence="11">
    <location>
        <begin position="745"/>
        <end position="770"/>
    </location>
</feature>
<keyword evidence="9 11" id="KW-0472">Membrane</keyword>
<keyword evidence="17" id="KW-1185">Reference proteome</keyword>
<dbReference type="SMART" id="SM00665">
    <property type="entry name" value="B561"/>
    <property type="match status" value="1"/>
</dbReference>
<feature type="domain" description="DOMON" evidence="13">
    <location>
        <begin position="379"/>
        <end position="499"/>
    </location>
</feature>
<dbReference type="CDD" id="cd09628">
    <property type="entry name" value="DOMON_SDR_2_like"/>
    <property type="match status" value="2"/>
</dbReference>
<dbReference type="Pfam" id="PF03351">
    <property type="entry name" value="DOMON"/>
    <property type="match status" value="2"/>
</dbReference>
<dbReference type="OrthoDB" id="6372137at2759"/>
<dbReference type="InterPro" id="IPR005018">
    <property type="entry name" value="DOMON_domain"/>
</dbReference>
<keyword evidence="5 11" id="KW-0812">Transmembrane</keyword>
<evidence type="ECO:0000256" key="7">
    <source>
        <dbReference type="ARBA" id="ARBA00022989"/>
    </source>
</evidence>
<evidence type="ECO:0000259" key="13">
    <source>
        <dbReference type="PROSITE" id="PS50836"/>
    </source>
</evidence>
<feature type="domain" description="DOMON" evidence="13">
    <location>
        <begin position="198"/>
        <end position="322"/>
    </location>
</feature>
<dbReference type="Gene3D" id="1.20.120.1770">
    <property type="match status" value="1"/>
</dbReference>
<feature type="transmembrane region" description="Helical" evidence="11">
    <location>
        <begin position="646"/>
        <end position="670"/>
    </location>
</feature>
<evidence type="ECO:0000256" key="1">
    <source>
        <dbReference type="ARBA" id="ARBA00001970"/>
    </source>
</evidence>
<keyword evidence="12" id="KW-0732">Signal</keyword>
<comment type="cofactor">
    <cofactor evidence="1">
        <name>heme b</name>
        <dbReference type="ChEBI" id="CHEBI:60344"/>
    </cofactor>
</comment>
<evidence type="ECO:0000313" key="16">
    <source>
        <dbReference type="EnsemblMetazoa" id="XP_014245063.1"/>
    </source>
</evidence>
<dbReference type="KEGG" id="clec:106664135"/>
<keyword evidence="6" id="KW-0249">Electron transport</keyword>
<dbReference type="InterPro" id="IPR006593">
    <property type="entry name" value="Cyt_b561/ferric_Rdtase_TM"/>
</dbReference>
<dbReference type="PROSITE" id="PS51019">
    <property type="entry name" value="REELIN"/>
    <property type="match status" value="1"/>
</dbReference>
<feature type="transmembrane region" description="Helical" evidence="11">
    <location>
        <begin position="613"/>
        <end position="634"/>
    </location>
</feature>
<feature type="transmembrane region" description="Helical" evidence="11">
    <location>
        <begin position="583"/>
        <end position="601"/>
    </location>
</feature>
<dbReference type="OMA" id="IMADDDM"/>
<evidence type="ECO:0000313" key="17">
    <source>
        <dbReference type="Proteomes" id="UP000494040"/>
    </source>
</evidence>
<keyword evidence="10" id="KW-0325">Glycoprotein</keyword>
<comment type="subcellular location">
    <subcellularLocation>
        <location evidence="2">Membrane</location>
        <topology evidence="2">Multi-pass membrane protein</topology>
    </subcellularLocation>
</comment>
<dbReference type="InterPro" id="IPR002861">
    <property type="entry name" value="Reeler_dom"/>
</dbReference>
<dbReference type="PANTHER" id="PTHR46902:SF1">
    <property type="entry name" value="DOMON DOMAIN-CONTAINING PROTEIN FRRS1L"/>
    <property type="match status" value="1"/>
</dbReference>
<evidence type="ECO:0000256" key="6">
    <source>
        <dbReference type="ARBA" id="ARBA00022982"/>
    </source>
</evidence>
<evidence type="ECO:0000256" key="4">
    <source>
        <dbReference type="ARBA" id="ARBA00022448"/>
    </source>
</evidence>
<dbReference type="RefSeq" id="XP_014245063.1">
    <property type="nucleotide sequence ID" value="XM_014389577.2"/>
</dbReference>
<name>A0A8I6RFA0_CIMLE</name>
<proteinExistence type="inferred from homology"/>
<evidence type="ECO:0000256" key="5">
    <source>
        <dbReference type="ARBA" id="ARBA00022692"/>
    </source>
</evidence>
<evidence type="ECO:0000256" key="9">
    <source>
        <dbReference type="ARBA" id="ARBA00023136"/>
    </source>
</evidence>
<sequence length="784" mass="86876">MIRAFTILFLAELCFVSSYKSGAPVSMCASMTPSHAGVTPQKTSSPYKLVVSKTEDETYIVDIQGSRFAGFLIQARKNISVPESVGTFTTYPDYVKTLNCNGINNAITHTHNKLKDGVEAEWEAPEDFAGQVTFIGTVVANYTTFWTNVLSSPIEVEGSDTSPVPGESSGTDIPQALYQDCGIRKNCLGFPHDCIEQKNCRAIVAVSRDKQEYVFEMMALQSKYVAVGLSEDEKMGADQVVECVFDNYKEGFETVNAYRSWNIPNNKANERLDASTVGLTLIENNYNDGSVYCKVHVSTVTSVGELNFDLTNNQYYLLLAAGSQAKENGVSYHDVGKIVAHDKRQVTDVSPVKVHDSFYDGCDVEKNCFGFPDGCVALNNCKMVSSIVAKGTSYIFKLKSKVGTYIALGLSRDNKMGEDSVMECVHEQGDNVQVYMSWNKPGEKANTRDQVDQSGVQVVTTKYDNGEIYCEFTRDVVTVVQQNTYDLAKDNYNILLVSGSSLKERGVGYHDVAVTISSSKRSLSDVGAFKSTSKLFLRLHGSFMIAAWIGTASIGIIFARYFKQTWVESSLCAKDLWFAWHRFFMLITWCLTLIAFVLIFVEVGGWVEGNSQMHGILGCVTTLLCFLQPIGAAFRPHPTARNRPVFNWLHWLVGNAAHIFAVVTIFFAIPLAKAELPDWLDWILVAFVALYVSVHLLLTIAGCISERKSVKRVSTFPMKDLNTSRSALNSIERKQDAPHSGFRKFLLFIHIVGITALTVTIITIIALAPIEAQWSSLQKKLMST</sequence>
<dbReference type="Gene3D" id="2.60.40.4060">
    <property type="entry name" value="Reeler domain"/>
    <property type="match status" value="1"/>
</dbReference>
<dbReference type="PROSITE" id="PS50939">
    <property type="entry name" value="CYTOCHROME_B561"/>
    <property type="match status" value="1"/>
</dbReference>
<accession>A0A8I6RFA0</accession>
<evidence type="ECO:0000256" key="8">
    <source>
        <dbReference type="ARBA" id="ARBA00023004"/>
    </source>
</evidence>
<keyword evidence="8" id="KW-0408">Iron</keyword>
<feature type="transmembrane region" description="Helical" evidence="11">
    <location>
        <begin position="539"/>
        <end position="562"/>
    </location>
</feature>
<comment type="similarity">
    <text evidence="3">Belongs to the FRRS1 family.</text>
</comment>
<dbReference type="Proteomes" id="UP000494040">
    <property type="component" value="Unassembled WGS sequence"/>
</dbReference>
<feature type="signal peptide" evidence="12">
    <location>
        <begin position="1"/>
        <end position="18"/>
    </location>
</feature>
<evidence type="ECO:0008006" key="18">
    <source>
        <dbReference type="Google" id="ProtNLM"/>
    </source>
</evidence>
<feature type="transmembrane region" description="Helical" evidence="11">
    <location>
        <begin position="682"/>
        <end position="704"/>
    </location>
</feature>
<evidence type="ECO:0000256" key="10">
    <source>
        <dbReference type="ARBA" id="ARBA00023180"/>
    </source>
</evidence>
<dbReference type="GeneID" id="106664135"/>
<dbReference type="PROSITE" id="PS50836">
    <property type="entry name" value="DOMON"/>
    <property type="match status" value="2"/>
</dbReference>